<dbReference type="Proteomes" id="UP001209878">
    <property type="component" value="Unassembled WGS sequence"/>
</dbReference>
<dbReference type="AlphaFoldDB" id="A0AAD9J9Y5"/>
<keyword evidence="3" id="KW-1185">Reference proteome</keyword>
<dbReference type="PANTHER" id="PTHR33332">
    <property type="entry name" value="REVERSE TRANSCRIPTASE DOMAIN-CONTAINING PROTEIN"/>
    <property type="match status" value="1"/>
</dbReference>
<dbReference type="InterPro" id="IPR043502">
    <property type="entry name" value="DNA/RNA_pol_sf"/>
</dbReference>
<reference evidence="2" key="1">
    <citation type="journal article" date="2023" name="Mol. Biol. Evol.">
        <title>Third-Generation Sequencing Reveals the Adaptive Role of the Epigenome in Three Deep-Sea Polychaetes.</title>
        <authorList>
            <person name="Perez M."/>
            <person name="Aroh O."/>
            <person name="Sun Y."/>
            <person name="Lan Y."/>
            <person name="Juniper S.K."/>
            <person name="Young C.R."/>
            <person name="Angers B."/>
            <person name="Qian P.Y."/>
        </authorList>
    </citation>
    <scope>NUCLEOTIDE SEQUENCE</scope>
    <source>
        <strain evidence="2">R07B-5</strain>
    </source>
</reference>
<comment type="caution">
    <text evidence="2">The sequence shown here is derived from an EMBL/GenBank/DDBJ whole genome shotgun (WGS) entry which is preliminary data.</text>
</comment>
<dbReference type="PROSITE" id="PS50878">
    <property type="entry name" value="RT_POL"/>
    <property type="match status" value="1"/>
</dbReference>
<feature type="domain" description="Reverse transcriptase" evidence="1">
    <location>
        <begin position="1"/>
        <end position="145"/>
    </location>
</feature>
<evidence type="ECO:0000313" key="2">
    <source>
        <dbReference type="EMBL" id="KAK2149224.1"/>
    </source>
</evidence>
<dbReference type="InterPro" id="IPR000477">
    <property type="entry name" value="RT_dom"/>
</dbReference>
<evidence type="ECO:0000259" key="1">
    <source>
        <dbReference type="PROSITE" id="PS50878"/>
    </source>
</evidence>
<accession>A0AAD9J9Y5</accession>
<proteinExistence type="predicted"/>
<gene>
    <name evidence="2" type="ORF">NP493_3036g00000</name>
</gene>
<organism evidence="2 3">
    <name type="scientific">Ridgeia piscesae</name>
    <name type="common">Tubeworm</name>
    <dbReference type="NCBI Taxonomy" id="27915"/>
    <lineage>
        <taxon>Eukaryota</taxon>
        <taxon>Metazoa</taxon>
        <taxon>Spiralia</taxon>
        <taxon>Lophotrochozoa</taxon>
        <taxon>Annelida</taxon>
        <taxon>Polychaeta</taxon>
        <taxon>Sedentaria</taxon>
        <taxon>Canalipalpata</taxon>
        <taxon>Sabellida</taxon>
        <taxon>Siboglinidae</taxon>
        <taxon>Ridgeia</taxon>
    </lineage>
</organism>
<sequence length="240" mass="26301">MTSFDTVNHEILLNRLEHRYGMAGSVPAWMRSYLTDRSLCVYLQGGASSKTGVACGVPQGSALGPMLFSAYTAPIGDIIRRYNLGFHLYADNTQLYITFEMTEINRLLSLRRIEQCLNDVRAWMGDNQLKLKIPRGQQKLLLKALQPRQATEAEQTTDQTAEVTEATTAAMATCEDCATAPTRDQAAGAGQNQLASETERDVYTQLMSEHVRTMQGATATTPIPQLVAGRGHTRAATVTA</sequence>
<dbReference type="EMBL" id="JAODUO010003022">
    <property type="protein sequence ID" value="KAK2149224.1"/>
    <property type="molecule type" value="Genomic_DNA"/>
</dbReference>
<protein>
    <recommendedName>
        <fullName evidence="1">Reverse transcriptase domain-containing protein</fullName>
    </recommendedName>
</protein>
<name>A0AAD9J9Y5_RIDPI</name>
<dbReference type="SUPFAM" id="SSF56672">
    <property type="entry name" value="DNA/RNA polymerases"/>
    <property type="match status" value="1"/>
</dbReference>
<dbReference type="Pfam" id="PF00078">
    <property type="entry name" value="RVT_1"/>
    <property type="match status" value="1"/>
</dbReference>
<evidence type="ECO:0000313" key="3">
    <source>
        <dbReference type="Proteomes" id="UP001209878"/>
    </source>
</evidence>